<dbReference type="RefSeq" id="WP_118912731.1">
    <property type="nucleotide sequence ID" value="NZ_CBCRVH010000007.1"/>
</dbReference>
<evidence type="ECO:0000313" key="2">
    <source>
        <dbReference type="EMBL" id="RHW47177.1"/>
    </source>
</evidence>
<sequence>MSTAKKTATTDTKGTTMSTSTTTTTTTFTLEQASVGVSSLSGEITARMAGAHGAIVAAEAMGYPRAKPITDALKAFSTAYARLESLPEPRPFTGDDLMADDWQERLTARTIERETLEARRSMSVDGLREVQRNVFHACVDELDTLGDWLEAWLIDHAEDFAAAEGRPDSSESVARIEAREASLAQFDRAVRSLRRANSRSAESVTDYRARWWMLHSFTPAQWQELEDNTGPQLSHPRPFTLAQHIGATLRLARTYEQPWQDFVAMQQPVEDERIERMFAEQRVTIIGARV</sequence>
<reference evidence="2 3" key="1">
    <citation type="submission" date="2018-08" db="EMBL/GenBank/DDBJ databases">
        <title>Whole genome sequence analysis of Dermacoccus abyssi bacteria isolated from Deep Mariana trench Micromonospora spp reveals genes involved in the environmental adaptation and production of secondary metabolites.</title>
        <authorList>
            <person name="Abdel-Mageed W.M."/>
            <person name="Lehri B."/>
            <person name="Nouioui I."/>
            <person name="Goodfellow I."/>
            <person name="Jaspars M."/>
            <person name="Karlyshev A."/>
        </authorList>
    </citation>
    <scope>NUCLEOTIDE SEQUENCE [LARGE SCALE GENOMIC DNA]</scope>
    <source>
        <strain evidence="2 3">MT1.1</strain>
    </source>
</reference>
<feature type="region of interest" description="Disordered" evidence="1">
    <location>
        <begin position="1"/>
        <end position="23"/>
    </location>
</feature>
<dbReference type="AlphaFoldDB" id="A0A417Z949"/>
<evidence type="ECO:0000256" key="1">
    <source>
        <dbReference type="SAM" id="MobiDB-lite"/>
    </source>
</evidence>
<accession>A0A417Z949</accession>
<protein>
    <submittedName>
        <fullName evidence="2">Uncharacterized protein</fullName>
    </submittedName>
</protein>
<dbReference type="Proteomes" id="UP000285376">
    <property type="component" value="Unassembled WGS sequence"/>
</dbReference>
<evidence type="ECO:0000313" key="3">
    <source>
        <dbReference type="Proteomes" id="UP000285376"/>
    </source>
</evidence>
<comment type="caution">
    <text evidence="2">The sequence shown here is derived from an EMBL/GenBank/DDBJ whole genome shotgun (WGS) entry which is preliminary data.</text>
</comment>
<organism evidence="2 3">
    <name type="scientific">Dermacoccus abyssi</name>
    <dbReference type="NCBI Taxonomy" id="322596"/>
    <lineage>
        <taxon>Bacteria</taxon>
        <taxon>Bacillati</taxon>
        <taxon>Actinomycetota</taxon>
        <taxon>Actinomycetes</taxon>
        <taxon>Micrococcales</taxon>
        <taxon>Dermacoccaceae</taxon>
        <taxon>Dermacoccus</taxon>
    </lineage>
</organism>
<dbReference type="EMBL" id="QWLM01000003">
    <property type="protein sequence ID" value="RHW47177.1"/>
    <property type="molecule type" value="Genomic_DNA"/>
</dbReference>
<proteinExistence type="predicted"/>
<name>A0A417Z949_9MICO</name>
<gene>
    <name evidence="2" type="ORF">D1832_04135</name>
</gene>